<keyword evidence="1" id="KW-0472">Membrane</keyword>
<dbReference type="PANTHER" id="PTHR23021:SF82">
    <property type="entry name" value="G PROTEIN-COUPLED RECEPTOR"/>
    <property type="match status" value="1"/>
</dbReference>
<keyword evidence="1" id="KW-1133">Transmembrane helix</keyword>
<feature type="transmembrane region" description="Helical" evidence="1">
    <location>
        <begin position="246"/>
        <end position="271"/>
    </location>
</feature>
<feature type="transmembrane region" description="Helical" evidence="1">
    <location>
        <begin position="168"/>
        <end position="191"/>
    </location>
</feature>
<evidence type="ECO:0000313" key="2">
    <source>
        <dbReference type="Proteomes" id="UP000095287"/>
    </source>
</evidence>
<dbReference type="PANTHER" id="PTHR23021">
    <property type="entry name" value="SERPENTINE RECEPTOR, CLASS T"/>
    <property type="match status" value="1"/>
</dbReference>
<dbReference type="InterPro" id="IPR019425">
    <property type="entry name" value="7TM_GPCR_serpentine_rcpt_Srt"/>
</dbReference>
<dbReference type="WBParaSite" id="L893_g23805.t1">
    <property type="protein sequence ID" value="L893_g23805.t1"/>
    <property type="gene ID" value="L893_g23805"/>
</dbReference>
<dbReference type="Gene3D" id="1.20.1070.10">
    <property type="entry name" value="Rhodopsin 7-helix transmembrane proteins"/>
    <property type="match status" value="1"/>
</dbReference>
<dbReference type="SUPFAM" id="SSF81321">
    <property type="entry name" value="Family A G protein-coupled receptor-like"/>
    <property type="match status" value="1"/>
</dbReference>
<dbReference type="Pfam" id="PF10321">
    <property type="entry name" value="7TM_GPCR_Srt"/>
    <property type="match status" value="1"/>
</dbReference>
<accession>A0A1I7Z884</accession>
<proteinExistence type="predicted"/>
<keyword evidence="2" id="KW-1185">Reference proteome</keyword>
<reference evidence="3" key="1">
    <citation type="submission" date="2016-11" db="UniProtKB">
        <authorList>
            <consortium name="WormBaseParasite"/>
        </authorList>
    </citation>
    <scope>IDENTIFICATION</scope>
</reference>
<protein>
    <submittedName>
        <fullName evidence="3">G_PROTEIN_RECEP_F1_2 domain-containing protein</fullName>
    </submittedName>
</protein>
<evidence type="ECO:0000313" key="3">
    <source>
        <dbReference type="WBParaSite" id="L893_g23805.t1"/>
    </source>
</evidence>
<evidence type="ECO:0000256" key="1">
    <source>
        <dbReference type="SAM" id="Phobius"/>
    </source>
</evidence>
<organism evidence="2 3">
    <name type="scientific">Steinernema glaseri</name>
    <dbReference type="NCBI Taxonomy" id="37863"/>
    <lineage>
        <taxon>Eukaryota</taxon>
        <taxon>Metazoa</taxon>
        <taxon>Ecdysozoa</taxon>
        <taxon>Nematoda</taxon>
        <taxon>Chromadorea</taxon>
        <taxon>Rhabditida</taxon>
        <taxon>Tylenchina</taxon>
        <taxon>Panagrolaimomorpha</taxon>
        <taxon>Strongyloidoidea</taxon>
        <taxon>Steinernematidae</taxon>
        <taxon>Steinernema</taxon>
    </lineage>
</organism>
<dbReference type="AlphaFoldDB" id="A0A1I7Z884"/>
<feature type="transmembrane region" description="Helical" evidence="1">
    <location>
        <begin position="212"/>
        <end position="234"/>
    </location>
</feature>
<feature type="transmembrane region" description="Helical" evidence="1">
    <location>
        <begin position="90"/>
        <end position="110"/>
    </location>
</feature>
<feature type="transmembrane region" description="Helical" evidence="1">
    <location>
        <begin position="122"/>
        <end position="148"/>
    </location>
</feature>
<sequence>MLIFYRSRQNLLTISTRTDVKKKLRNLIYVLTIDKDYKRHYTYRIMRILCFANLLQSIPFLVGGVMTIAQSNFSDALDRQALGSMIASGWYLYICTSVTLAVDRLLIFVFPRATYSSMIRTAFVALSIFVWLITLVGMSFLPGLGYTYECDGEYYFWSYTLGSVSEVVVTLEPYCDMCVFSITFCIYLIVCRYLIKLKRSSTDQSTSLKAEFRILIVAVCAFFYEIVFVIWSFWIPLYLLGLRFMYIYLNVTWMVECGMFASLTLIINAILRRKVFRIWGAKKKTKVVSINGQSVFQSAVNKQKATTAFTLKEE</sequence>
<name>A0A1I7Z884_9BILA</name>
<keyword evidence="1" id="KW-0812">Transmembrane</keyword>
<feature type="transmembrane region" description="Helical" evidence="1">
    <location>
        <begin position="48"/>
        <end position="70"/>
    </location>
</feature>
<dbReference type="Proteomes" id="UP000095287">
    <property type="component" value="Unplaced"/>
</dbReference>